<accession>A0ABX5EBS9</accession>
<sequence>MSNEATPSPAAPRLRRPTWRDPRLVIGIVLVAVAVALGSWVVSDADRTAPVYVAAGTLTPGEAVDASQLRVVDVNLGVEADRYLRADAPVPTDQVALRVVPEGELVATTAVGDAAAVTVRSVAVPVGAGLSERIHEGAVVDLWFVPAAQQGATEAAAEPEPIVTGVVVEQVDASEGGLVVSDHGTLHVLVGTDDLPAVLSALAAEGSVTVVPVAGA</sequence>
<reference evidence="2 3" key="1">
    <citation type="submission" date="2018-03" db="EMBL/GenBank/DDBJ databases">
        <title>Comparative analysis of microorganisms from saline springs in Andes Mountain Range, Colombia.</title>
        <authorList>
            <person name="Rubin E."/>
        </authorList>
    </citation>
    <scope>NUCLEOTIDE SEQUENCE [LARGE SCALE GENOMIC DNA]</scope>
    <source>
        <strain evidence="2 3">CG 23</strain>
    </source>
</reference>
<feature type="transmembrane region" description="Helical" evidence="1">
    <location>
        <begin position="24"/>
        <end position="42"/>
    </location>
</feature>
<evidence type="ECO:0000313" key="3">
    <source>
        <dbReference type="Proteomes" id="UP000239895"/>
    </source>
</evidence>
<keyword evidence="3" id="KW-1185">Reference proteome</keyword>
<dbReference type="RefSeq" id="WP_106268967.1">
    <property type="nucleotide sequence ID" value="NZ_PVTX01000009.1"/>
</dbReference>
<dbReference type="Proteomes" id="UP000239895">
    <property type="component" value="Unassembled WGS sequence"/>
</dbReference>
<dbReference type="EMBL" id="PVTX01000009">
    <property type="protein sequence ID" value="PRZ04896.1"/>
    <property type="molecule type" value="Genomic_DNA"/>
</dbReference>
<protein>
    <recommendedName>
        <fullName evidence="4">SAF domain-containing protein</fullName>
    </recommendedName>
</protein>
<keyword evidence="1" id="KW-1133">Transmembrane helix</keyword>
<evidence type="ECO:0000256" key="1">
    <source>
        <dbReference type="SAM" id="Phobius"/>
    </source>
</evidence>
<keyword evidence="1" id="KW-0472">Membrane</keyword>
<gene>
    <name evidence="2" type="ORF">BCL65_109136</name>
</gene>
<keyword evidence="1" id="KW-0812">Transmembrane</keyword>
<organism evidence="2 3">
    <name type="scientific">Isoptericola halotolerans</name>
    <dbReference type="NCBI Taxonomy" id="300560"/>
    <lineage>
        <taxon>Bacteria</taxon>
        <taxon>Bacillati</taxon>
        <taxon>Actinomycetota</taxon>
        <taxon>Actinomycetes</taxon>
        <taxon>Micrococcales</taxon>
        <taxon>Promicromonosporaceae</taxon>
        <taxon>Isoptericola</taxon>
    </lineage>
</organism>
<comment type="caution">
    <text evidence="2">The sequence shown here is derived from an EMBL/GenBank/DDBJ whole genome shotgun (WGS) entry which is preliminary data.</text>
</comment>
<name>A0ABX5EBS9_9MICO</name>
<evidence type="ECO:0000313" key="2">
    <source>
        <dbReference type="EMBL" id="PRZ04896.1"/>
    </source>
</evidence>
<evidence type="ECO:0008006" key="4">
    <source>
        <dbReference type="Google" id="ProtNLM"/>
    </source>
</evidence>
<proteinExistence type="predicted"/>